<evidence type="ECO:0000313" key="2">
    <source>
        <dbReference type="EMBL" id="OBZ74624.1"/>
    </source>
</evidence>
<evidence type="ECO:0000313" key="3">
    <source>
        <dbReference type="Proteomes" id="UP000092993"/>
    </source>
</evidence>
<gene>
    <name evidence="2" type="ORF">A0H81_05071</name>
</gene>
<evidence type="ECO:0000256" key="1">
    <source>
        <dbReference type="SAM" id="MobiDB-lite"/>
    </source>
</evidence>
<comment type="caution">
    <text evidence="2">The sequence shown here is derived from an EMBL/GenBank/DDBJ whole genome shotgun (WGS) entry which is preliminary data.</text>
</comment>
<dbReference type="OrthoDB" id="2758168at2759"/>
<accession>A0A1C7MHX9</accession>
<organism evidence="2 3">
    <name type="scientific">Grifola frondosa</name>
    <name type="common">Maitake</name>
    <name type="synonym">Polyporus frondosus</name>
    <dbReference type="NCBI Taxonomy" id="5627"/>
    <lineage>
        <taxon>Eukaryota</taxon>
        <taxon>Fungi</taxon>
        <taxon>Dikarya</taxon>
        <taxon>Basidiomycota</taxon>
        <taxon>Agaricomycotina</taxon>
        <taxon>Agaricomycetes</taxon>
        <taxon>Polyporales</taxon>
        <taxon>Grifolaceae</taxon>
        <taxon>Grifola</taxon>
    </lineage>
</organism>
<feature type="region of interest" description="Disordered" evidence="1">
    <location>
        <begin position="1"/>
        <end position="37"/>
    </location>
</feature>
<protein>
    <submittedName>
        <fullName evidence="2">Uncharacterized protein</fullName>
    </submittedName>
</protein>
<dbReference type="EMBL" id="LUGG01000005">
    <property type="protein sequence ID" value="OBZ74624.1"/>
    <property type="molecule type" value="Genomic_DNA"/>
</dbReference>
<name>A0A1C7MHX9_GRIFR</name>
<dbReference type="AlphaFoldDB" id="A0A1C7MHX9"/>
<dbReference type="Proteomes" id="UP000092993">
    <property type="component" value="Unassembled WGS sequence"/>
</dbReference>
<proteinExistence type="predicted"/>
<reference evidence="2 3" key="1">
    <citation type="submission" date="2016-03" db="EMBL/GenBank/DDBJ databases">
        <title>Whole genome sequencing of Grifola frondosa 9006-11.</title>
        <authorList>
            <person name="Min B."/>
            <person name="Park H."/>
            <person name="Kim J.-G."/>
            <person name="Cho H."/>
            <person name="Oh Y.-L."/>
            <person name="Kong W.-S."/>
            <person name="Choi I.-G."/>
        </authorList>
    </citation>
    <scope>NUCLEOTIDE SEQUENCE [LARGE SCALE GENOMIC DNA]</scope>
    <source>
        <strain evidence="2 3">9006-11</strain>
    </source>
</reference>
<dbReference type="OMA" id="LHTHGYL"/>
<keyword evidence="3" id="KW-1185">Reference proteome</keyword>
<sequence length="209" mass="23292">MGQASSHLAAHPPRLKKQLKGQMDPATIHQPQRDPDITRVAFPPGTHGFLYYWSPPRVPLAGAVRFRITKDSEPESFDQGSDLRVRNGTLPWQIPLLVAAAPSAQYRHLSKMLQRDGLVSPALLEQCRELTREHGVNVQSTLLCAFGQPFLVSFAQQSTQLVVLGEDALFRVLYPLPFTDFRHFQPYTGQSCPFAAPYSRGRSLAGPFV</sequence>